<dbReference type="InterPro" id="IPR019141">
    <property type="entry name" value="DUF2045"/>
</dbReference>
<sequence length="289" mass="29053">MDTKGQGEDITYPHICFKGKHFHEVFTHFFVHEWEMVCVELVANDKDGAVQGVIFLGSIRYDFPERSTPACSGMGAAAVAALPGTTFASAALVVAAPHLVQASSTPSSPGLLLPGSPPSGPPFPASYPLLGRVIADRVTPGPAFSSRSLPPLPKPGLPARPRSPSMRATSTSPTVGATDALPSRSCRPPGRRPTCGISHACCLSYRGHSPCWGGGVGVRGCGGGVDGVRVGRGGVGSGASAGVIRGGVGGGDWVAVIRGGIGGGGCRGDGVNGNGGCGGESSSRMKGIL</sequence>
<dbReference type="PANTHER" id="PTHR21477">
    <property type="entry name" value="ZGC:172139"/>
    <property type="match status" value="1"/>
</dbReference>
<dbReference type="Pfam" id="PF09741">
    <property type="entry name" value="DUF2045"/>
    <property type="match status" value="1"/>
</dbReference>
<dbReference type="OrthoDB" id="1906921at2759"/>
<organism evidence="2 3">
    <name type="scientific">Drosophila simulans</name>
    <name type="common">Fruit fly</name>
    <dbReference type="NCBI Taxonomy" id="7240"/>
    <lineage>
        <taxon>Eukaryota</taxon>
        <taxon>Metazoa</taxon>
        <taxon>Ecdysozoa</taxon>
        <taxon>Arthropoda</taxon>
        <taxon>Hexapoda</taxon>
        <taxon>Insecta</taxon>
        <taxon>Pterygota</taxon>
        <taxon>Neoptera</taxon>
        <taxon>Endopterygota</taxon>
        <taxon>Diptera</taxon>
        <taxon>Brachycera</taxon>
        <taxon>Muscomorpha</taxon>
        <taxon>Ephydroidea</taxon>
        <taxon>Drosophilidae</taxon>
        <taxon>Drosophila</taxon>
        <taxon>Sophophora</taxon>
    </lineage>
</organism>
<keyword evidence="3" id="KW-1185">Reference proteome</keyword>
<accession>B4NVI1</accession>
<gene>
    <name evidence="2" type="primary">Dsim\GD19403</name>
    <name evidence="2" type="ORF">Dsim_GD19403</name>
</gene>
<feature type="region of interest" description="Disordered" evidence="1">
    <location>
        <begin position="142"/>
        <end position="190"/>
    </location>
</feature>
<protein>
    <submittedName>
        <fullName evidence="2">GD19403</fullName>
    </submittedName>
</protein>
<dbReference type="AlphaFoldDB" id="B4NVI1"/>
<dbReference type="HOGENOM" id="CLU_964018_0_0_1"/>
<dbReference type="EMBL" id="CH988133">
    <property type="protein sequence ID" value="EDX16067.1"/>
    <property type="molecule type" value="Genomic_DNA"/>
</dbReference>
<dbReference type="PANTHER" id="PTHR21477:SF13">
    <property type="entry name" value="KIAA0930"/>
    <property type="match status" value="1"/>
</dbReference>
<name>B4NVI1_DROSI</name>
<reference evidence="2 3" key="1">
    <citation type="journal article" date="2007" name="Nature">
        <title>Evolution of genes and genomes on the Drosophila phylogeny.</title>
        <authorList>
            <consortium name="Drosophila 12 Genomes Consortium"/>
            <person name="Clark A.G."/>
            <person name="Eisen M.B."/>
            <person name="Smith D.R."/>
            <person name="Bergman C.M."/>
            <person name="Oliver B."/>
            <person name="Markow T.A."/>
            <person name="Kaufman T.C."/>
            <person name="Kellis M."/>
            <person name="Gelbart W."/>
            <person name="Iyer V.N."/>
            <person name="Pollard D.A."/>
            <person name="Sackton T.B."/>
            <person name="Larracuente A.M."/>
            <person name="Singh N.D."/>
            <person name="Abad J.P."/>
            <person name="Abt D.N."/>
            <person name="Adryan B."/>
            <person name="Aguade M."/>
            <person name="Akashi H."/>
            <person name="Anderson W.W."/>
            <person name="Aquadro C.F."/>
            <person name="Ardell D.H."/>
            <person name="Arguello R."/>
            <person name="Artieri C.G."/>
            <person name="Barbash D.A."/>
            <person name="Barker D."/>
            <person name="Barsanti P."/>
            <person name="Batterham P."/>
            <person name="Batzoglou S."/>
            <person name="Begun D."/>
            <person name="Bhutkar A."/>
            <person name="Blanco E."/>
            <person name="Bosak S.A."/>
            <person name="Bradley R.K."/>
            <person name="Brand A.D."/>
            <person name="Brent M.R."/>
            <person name="Brooks A.N."/>
            <person name="Brown R.H."/>
            <person name="Butlin R.K."/>
            <person name="Caggese C."/>
            <person name="Calvi B.R."/>
            <person name="Bernardo de Carvalho A."/>
            <person name="Caspi A."/>
            <person name="Castrezana S."/>
            <person name="Celniker S.E."/>
            <person name="Chang J.L."/>
            <person name="Chapple C."/>
            <person name="Chatterji S."/>
            <person name="Chinwalla A."/>
            <person name="Civetta A."/>
            <person name="Clifton S.W."/>
            <person name="Comeron J.M."/>
            <person name="Costello J.C."/>
            <person name="Coyne J.A."/>
            <person name="Daub J."/>
            <person name="David R.G."/>
            <person name="Delcher A.L."/>
            <person name="Delehaunty K."/>
            <person name="Do C.B."/>
            <person name="Ebling H."/>
            <person name="Edwards K."/>
            <person name="Eickbush T."/>
            <person name="Evans J.D."/>
            <person name="Filipski A."/>
            <person name="Findeiss S."/>
            <person name="Freyhult E."/>
            <person name="Fulton L."/>
            <person name="Fulton R."/>
            <person name="Garcia A.C."/>
            <person name="Gardiner A."/>
            <person name="Garfield D.A."/>
            <person name="Garvin B.E."/>
            <person name="Gibson G."/>
            <person name="Gilbert D."/>
            <person name="Gnerre S."/>
            <person name="Godfrey J."/>
            <person name="Good R."/>
            <person name="Gotea V."/>
            <person name="Gravely B."/>
            <person name="Greenberg A.J."/>
            <person name="Griffiths-Jones S."/>
            <person name="Gross S."/>
            <person name="Guigo R."/>
            <person name="Gustafson E.A."/>
            <person name="Haerty W."/>
            <person name="Hahn M.W."/>
            <person name="Halligan D.L."/>
            <person name="Halpern A.L."/>
            <person name="Halter G.M."/>
            <person name="Han M.V."/>
            <person name="Heger A."/>
            <person name="Hillier L."/>
            <person name="Hinrichs A.S."/>
            <person name="Holmes I."/>
            <person name="Hoskins R.A."/>
            <person name="Hubisz M.J."/>
            <person name="Hultmark D."/>
            <person name="Huntley M.A."/>
            <person name="Jaffe D.B."/>
            <person name="Jagadeeshan S."/>
            <person name="Jeck W.R."/>
            <person name="Johnson J."/>
            <person name="Jones C.D."/>
            <person name="Jordan W.C."/>
            <person name="Karpen G.H."/>
            <person name="Kataoka E."/>
            <person name="Keightley P.D."/>
            <person name="Kheradpour P."/>
            <person name="Kirkness E.F."/>
            <person name="Koerich L.B."/>
            <person name="Kristiansen K."/>
            <person name="Kudrna D."/>
            <person name="Kulathinal R.J."/>
            <person name="Kumar S."/>
            <person name="Kwok R."/>
            <person name="Lander E."/>
            <person name="Langley C.H."/>
            <person name="Lapoint R."/>
            <person name="Lazzaro B.P."/>
            <person name="Lee S.J."/>
            <person name="Levesque L."/>
            <person name="Li R."/>
            <person name="Lin C.F."/>
            <person name="Lin M.F."/>
            <person name="Lindblad-Toh K."/>
            <person name="Llopart A."/>
            <person name="Long M."/>
            <person name="Low L."/>
            <person name="Lozovsky E."/>
            <person name="Lu J."/>
            <person name="Luo M."/>
            <person name="Machado C.A."/>
            <person name="Makalowski W."/>
            <person name="Marzo M."/>
            <person name="Matsuda M."/>
            <person name="Matzkin L."/>
            <person name="McAllister B."/>
            <person name="McBride C.S."/>
            <person name="McKernan B."/>
            <person name="McKernan K."/>
            <person name="Mendez-Lago M."/>
            <person name="Minx P."/>
            <person name="Mollenhauer M.U."/>
            <person name="Montooth K."/>
            <person name="Mount S.M."/>
            <person name="Mu X."/>
            <person name="Myers E."/>
            <person name="Negre B."/>
            <person name="Newfeld S."/>
            <person name="Nielsen R."/>
            <person name="Noor M.A."/>
            <person name="O'Grady P."/>
            <person name="Pachter L."/>
            <person name="Papaceit M."/>
            <person name="Parisi M.J."/>
            <person name="Parisi M."/>
            <person name="Parts L."/>
            <person name="Pedersen J.S."/>
            <person name="Pesole G."/>
            <person name="Phillippy A.M."/>
            <person name="Ponting C.P."/>
            <person name="Pop M."/>
            <person name="Porcelli D."/>
            <person name="Powell J.R."/>
            <person name="Prohaska S."/>
            <person name="Pruitt K."/>
            <person name="Puig M."/>
            <person name="Quesneville H."/>
            <person name="Ram K.R."/>
            <person name="Rand D."/>
            <person name="Rasmussen M.D."/>
            <person name="Reed L.K."/>
            <person name="Reenan R."/>
            <person name="Reily A."/>
            <person name="Remington K.A."/>
            <person name="Rieger T.T."/>
            <person name="Ritchie M.G."/>
            <person name="Robin C."/>
            <person name="Rogers Y.H."/>
            <person name="Rohde C."/>
            <person name="Rozas J."/>
            <person name="Rubenfield M.J."/>
            <person name="Ruiz A."/>
            <person name="Russo S."/>
            <person name="Salzberg S.L."/>
            <person name="Sanchez-Gracia A."/>
            <person name="Saranga D.J."/>
            <person name="Sato H."/>
            <person name="Schaeffer S.W."/>
            <person name="Schatz M.C."/>
            <person name="Schlenke T."/>
            <person name="Schwartz R."/>
            <person name="Segarra C."/>
            <person name="Singh R.S."/>
            <person name="Sirot L."/>
            <person name="Sirota M."/>
            <person name="Sisneros N.B."/>
            <person name="Smith C.D."/>
            <person name="Smith T.F."/>
            <person name="Spieth J."/>
            <person name="Stage D.E."/>
            <person name="Stark A."/>
            <person name="Stephan W."/>
            <person name="Strausberg R.L."/>
            <person name="Strempel S."/>
            <person name="Sturgill D."/>
            <person name="Sutton G."/>
            <person name="Sutton G.G."/>
            <person name="Tao W."/>
            <person name="Teichmann S."/>
            <person name="Tobari Y.N."/>
            <person name="Tomimura Y."/>
            <person name="Tsolas J.M."/>
            <person name="Valente V.L."/>
            <person name="Venter E."/>
            <person name="Venter J.C."/>
            <person name="Vicario S."/>
            <person name="Vieira F.G."/>
            <person name="Vilella A.J."/>
            <person name="Villasante A."/>
            <person name="Walenz B."/>
            <person name="Wang J."/>
            <person name="Wasserman M."/>
            <person name="Watts T."/>
            <person name="Wilson D."/>
            <person name="Wilson R.K."/>
            <person name="Wing R.A."/>
            <person name="Wolfner M.F."/>
            <person name="Wong A."/>
            <person name="Wong G.K."/>
            <person name="Wu C.I."/>
            <person name="Wu G."/>
            <person name="Yamamoto D."/>
            <person name="Yang H.P."/>
            <person name="Yang S.P."/>
            <person name="Yorke J.A."/>
            <person name="Yoshida K."/>
            <person name="Zdobnov E."/>
            <person name="Zhang P."/>
            <person name="Zhang Y."/>
            <person name="Zimin A.V."/>
            <person name="Baldwin J."/>
            <person name="Abdouelleil A."/>
            <person name="Abdulkadir J."/>
            <person name="Abebe A."/>
            <person name="Abera B."/>
            <person name="Abreu J."/>
            <person name="Acer S.C."/>
            <person name="Aftuck L."/>
            <person name="Alexander A."/>
            <person name="An P."/>
            <person name="Anderson E."/>
            <person name="Anderson S."/>
            <person name="Arachi H."/>
            <person name="Azer M."/>
            <person name="Bachantsang P."/>
            <person name="Barry A."/>
            <person name="Bayul T."/>
            <person name="Berlin A."/>
            <person name="Bessette D."/>
            <person name="Bloom T."/>
            <person name="Blye J."/>
            <person name="Boguslavskiy L."/>
            <person name="Bonnet C."/>
            <person name="Boukhgalter B."/>
            <person name="Bourzgui I."/>
            <person name="Brown A."/>
            <person name="Cahill P."/>
            <person name="Channer S."/>
            <person name="Cheshatsang Y."/>
            <person name="Chuda L."/>
            <person name="Citroen M."/>
            <person name="Collymore A."/>
            <person name="Cooke P."/>
            <person name="Costello M."/>
            <person name="D'Aco K."/>
            <person name="Daza R."/>
            <person name="De Haan G."/>
            <person name="DeGray S."/>
            <person name="DeMaso C."/>
            <person name="Dhargay N."/>
            <person name="Dooley K."/>
            <person name="Dooley E."/>
            <person name="Doricent M."/>
            <person name="Dorje P."/>
            <person name="Dorjee K."/>
            <person name="Dupes A."/>
            <person name="Elong R."/>
            <person name="Falk J."/>
            <person name="Farina A."/>
            <person name="Faro S."/>
            <person name="Ferguson D."/>
            <person name="Fisher S."/>
            <person name="Foley C.D."/>
            <person name="Franke A."/>
            <person name="Friedrich D."/>
            <person name="Gadbois L."/>
            <person name="Gearin G."/>
            <person name="Gearin C.R."/>
            <person name="Giannoukos G."/>
            <person name="Goode T."/>
            <person name="Graham J."/>
            <person name="Grandbois E."/>
            <person name="Grewal S."/>
            <person name="Gyaltsen K."/>
            <person name="Hafez N."/>
            <person name="Hagos B."/>
            <person name="Hall J."/>
            <person name="Henson C."/>
            <person name="Hollinger A."/>
            <person name="Honan T."/>
            <person name="Huard M.D."/>
            <person name="Hughes L."/>
            <person name="Hurhula B."/>
            <person name="Husby M.E."/>
            <person name="Kamat A."/>
            <person name="Kanga B."/>
            <person name="Kashin S."/>
            <person name="Khazanovich D."/>
            <person name="Kisner P."/>
            <person name="Lance K."/>
            <person name="Lara M."/>
            <person name="Lee W."/>
            <person name="Lennon N."/>
            <person name="Letendre F."/>
            <person name="LeVine R."/>
            <person name="Lipovsky A."/>
            <person name="Liu X."/>
            <person name="Liu J."/>
            <person name="Liu S."/>
            <person name="Lokyitsang T."/>
            <person name="Lokyitsang Y."/>
            <person name="Lubonja R."/>
            <person name="Lui A."/>
            <person name="MacDonald P."/>
            <person name="Magnisalis V."/>
            <person name="Maru K."/>
            <person name="Matthews C."/>
            <person name="McCusker W."/>
            <person name="McDonough S."/>
            <person name="Mehta T."/>
            <person name="Meldrim J."/>
            <person name="Meneus L."/>
            <person name="Mihai O."/>
            <person name="Mihalev A."/>
            <person name="Mihova T."/>
            <person name="Mittelman R."/>
            <person name="Mlenga V."/>
            <person name="Montmayeur A."/>
            <person name="Mulrain L."/>
            <person name="Navidi A."/>
            <person name="Naylor J."/>
            <person name="Negash T."/>
            <person name="Nguyen T."/>
            <person name="Nguyen N."/>
            <person name="Nicol R."/>
            <person name="Norbu C."/>
            <person name="Norbu N."/>
            <person name="Novod N."/>
            <person name="O'Neill B."/>
            <person name="Osman S."/>
            <person name="Markiewicz E."/>
            <person name="Oyono O.L."/>
            <person name="Patti C."/>
            <person name="Phunkhang P."/>
            <person name="Pierre F."/>
            <person name="Priest M."/>
            <person name="Raghuraman S."/>
            <person name="Rege F."/>
            <person name="Reyes R."/>
            <person name="Rise C."/>
            <person name="Rogov P."/>
            <person name="Ross K."/>
            <person name="Ryan E."/>
            <person name="Settipalli S."/>
            <person name="Shea T."/>
            <person name="Sherpa N."/>
            <person name="Shi L."/>
            <person name="Shih D."/>
            <person name="Sparrow T."/>
            <person name="Spaulding J."/>
            <person name="Stalker J."/>
            <person name="Stange-Thomann N."/>
            <person name="Stavropoulos S."/>
            <person name="Stone C."/>
            <person name="Strader C."/>
            <person name="Tesfaye S."/>
            <person name="Thomson T."/>
            <person name="Thoulutsang Y."/>
            <person name="Thoulutsang D."/>
            <person name="Topham K."/>
            <person name="Topping I."/>
            <person name="Tsamla T."/>
            <person name="Vassiliev H."/>
            <person name="Vo A."/>
            <person name="Wangchuk T."/>
            <person name="Wangdi T."/>
            <person name="Weiand M."/>
            <person name="Wilkinson J."/>
            <person name="Wilson A."/>
            <person name="Yadav S."/>
            <person name="Young G."/>
            <person name="Yu Q."/>
            <person name="Zembek L."/>
            <person name="Zhong D."/>
            <person name="Zimmer A."/>
            <person name="Zwirko Z."/>
            <person name="Jaffe D.B."/>
            <person name="Alvarez P."/>
            <person name="Brockman W."/>
            <person name="Butler J."/>
            <person name="Chin C."/>
            <person name="Gnerre S."/>
            <person name="Grabherr M."/>
            <person name="Kleber M."/>
            <person name="Mauceli E."/>
            <person name="MacCallum I."/>
        </authorList>
    </citation>
    <scope>NUCLEOTIDE SEQUENCE [LARGE SCALE GENOMIC DNA]</scope>
    <source>
        <strain evidence="3">white501</strain>
    </source>
</reference>
<feature type="compositionally biased region" description="Polar residues" evidence="1">
    <location>
        <begin position="166"/>
        <end position="175"/>
    </location>
</feature>
<proteinExistence type="predicted"/>
<evidence type="ECO:0000313" key="2">
    <source>
        <dbReference type="EMBL" id="EDX16067.1"/>
    </source>
</evidence>
<dbReference type="Proteomes" id="UP000000304">
    <property type="component" value="Unassembled WGS sequence"/>
</dbReference>
<evidence type="ECO:0000256" key="1">
    <source>
        <dbReference type="SAM" id="MobiDB-lite"/>
    </source>
</evidence>
<evidence type="ECO:0000313" key="3">
    <source>
        <dbReference type="Proteomes" id="UP000000304"/>
    </source>
</evidence>